<dbReference type="GO" id="GO:0015184">
    <property type="term" value="F:L-cystine transmembrane transporter activity"/>
    <property type="evidence" value="ECO:0007669"/>
    <property type="project" value="TreeGrafter"/>
</dbReference>
<feature type="transmembrane region" description="Helical" evidence="11">
    <location>
        <begin position="57"/>
        <end position="77"/>
    </location>
</feature>
<keyword evidence="3" id="KW-0813">Transport</keyword>
<evidence type="ECO:0000313" key="13">
    <source>
        <dbReference type="Proteomes" id="UP001221898"/>
    </source>
</evidence>
<dbReference type="GO" id="GO:0005765">
    <property type="term" value="C:lysosomal membrane"/>
    <property type="evidence" value="ECO:0007669"/>
    <property type="project" value="UniProtKB-SubCell"/>
</dbReference>
<evidence type="ECO:0000256" key="10">
    <source>
        <dbReference type="ARBA" id="ARBA00048473"/>
    </source>
</evidence>
<dbReference type="Pfam" id="PF04193">
    <property type="entry name" value="PQ-loop"/>
    <property type="match status" value="2"/>
</dbReference>
<evidence type="ECO:0000256" key="5">
    <source>
        <dbReference type="ARBA" id="ARBA00022737"/>
    </source>
</evidence>
<evidence type="ECO:0000256" key="6">
    <source>
        <dbReference type="ARBA" id="ARBA00022847"/>
    </source>
</evidence>
<keyword evidence="9" id="KW-0458">Lysosome</keyword>
<evidence type="ECO:0000256" key="4">
    <source>
        <dbReference type="ARBA" id="ARBA00022692"/>
    </source>
</evidence>
<comment type="similarity">
    <text evidence="2">Belongs to the cystinosin family.</text>
</comment>
<feature type="transmembrane region" description="Helical" evidence="11">
    <location>
        <begin position="293"/>
        <end position="315"/>
    </location>
</feature>
<dbReference type="InterPro" id="IPR006603">
    <property type="entry name" value="PQ-loop_rpt"/>
</dbReference>
<dbReference type="EMBL" id="JAINUG010000035">
    <property type="protein sequence ID" value="KAJ8408290.1"/>
    <property type="molecule type" value="Genomic_DNA"/>
</dbReference>
<dbReference type="SMART" id="SM00679">
    <property type="entry name" value="CTNS"/>
    <property type="match status" value="2"/>
</dbReference>
<feature type="transmembrane region" description="Helical" evidence="11">
    <location>
        <begin position="218"/>
        <end position="241"/>
    </location>
</feature>
<dbReference type="InterPro" id="IPR005282">
    <property type="entry name" value="LC_transporter"/>
</dbReference>
<keyword evidence="8 11" id="KW-0472">Membrane</keyword>
<keyword evidence="5" id="KW-0677">Repeat</keyword>
<comment type="catalytic activity">
    <reaction evidence="10">
        <text>L-cystine(out) + H(+)(out) = L-cystine(in) + H(+)(in)</text>
        <dbReference type="Rhea" id="RHEA:66172"/>
        <dbReference type="ChEBI" id="CHEBI:15378"/>
        <dbReference type="ChEBI" id="CHEBI:35491"/>
    </reaction>
    <physiologicalReaction direction="left-to-right" evidence="10">
        <dbReference type="Rhea" id="RHEA:66173"/>
    </physiologicalReaction>
</comment>
<comment type="subcellular location">
    <subcellularLocation>
        <location evidence="1">Lysosome membrane</location>
        <topology evidence="1">Multi-pass membrane protein</topology>
    </subcellularLocation>
</comment>
<evidence type="ECO:0000256" key="3">
    <source>
        <dbReference type="ARBA" id="ARBA00022448"/>
    </source>
</evidence>
<evidence type="ECO:0000256" key="7">
    <source>
        <dbReference type="ARBA" id="ARBA00022989"/>
    </source>
</evidence>
<evidence type="ECO:0000256" key="2">
    <source>
        <dbReference type="ARBA" id="ARBA00006855"/>
    </source>
</evidence>
<evidence type="ECO:0000256" key="8">
    <source>
        <dbReference type="ARBA" id="ARBA00023136"/>
    </source>
</evidence>
<dbReference type="FunFam" id="1.20.1280.290:FF:000016">
    <property type="entry name" value="Cystinosin homolog"/>
    <property type="match status" value="1"/>
</dbReference>
<keyword evidence="6" id="KW-0769">Symport</keyword>
<dbReference type="PANTHER" id="PTHR13131:SF5">
    <property type="entry name" value="CYSTINOSIN"/>
    <property type="match status" value="1"/>
</dbReference>
<evidence type="ECO:0000256" key="1">
    <source>
        <dbReference type="ARBA" id="ARBA00004155"/>
    </source>
</evidence>
<feature type="transmembrane region" description="Helical" evidence="11">
    <location>
        <begin position="180"/>
        <end position="198"/>
    </location>
</feature>
<evidence type="ECO:0000313" key="12">
    <source>
        <dbReference type="EMBL" id="KAJ8408290.1"/>
    </source>
</evidence>
<feature type="transmembrane region" description="Helical" evidence="11">
    <location>
        <begin position="393"/>
        <end position="412"/>
    </location>
</feature>
<dbReference type="Proteomes" id="UP001221898">
    <property type="component" value="Unassembled WGS sequence"/>
</dbReference>
<name>A0AAD7ST42_9TELE</name>
<evidence type="ECO:0000256" key="9">
    <source>
        <dbReference type="ARBA" id="ARBA00023228"/>
    </source>
</evidence>
<dbReference type="GO" id="GO:0015293">
    <property type="term" value="F:symporter activity"/>
    <property type="evidence" value="ECO:0007669"/>
    <property type="project" value="UniProtKB-KW"/>
</dbReference>
<feature type="transmembrane region" description="Helical" evidence="11">
    <location>
        <begin position="354"/>
        <end position="373"/>
    </location>
</feature>
<keyword evidence="13" id="KW-1185">Reference proteome</keyword>
<comment type="caution">
    <text evidence="12">The sequence shown here is derived from an EMBL/GenBank/DDBJ whole genome shotgun (WGS) entry which is preliminary data.</text>
</comment>
<keyword evidence="4 11" id="KW-0812">Transmembrane</keyword>
<sequence>MLMIWVNIIYHAEPRHVITLRKRSSRIEITSRKHNCLIQSRTVDRCVHTHNMPQERYLSALAIVLCMLITCDASVFLSAPATVNLVQNCSKNVTIVPSAPLNVTLVIGFNITYSSKNASSIVQLPEEVELPAAATSCNFEVRAKHVGQVTTYLYSDGDTNVTSYETRIRFMVVRSKSVEILNQVIGWIYFLAWSISFYPQAYENWRRKSVVGLNFDYLALNLTGFIAYSVFNVGLFWVPYLKEEFLKIYPNGVNPVDANDVFFSLHALALTLVYVGQCTMYERGGQKVSKIAIGLLVIAWTFALVTLFVAVAHTITWLEYLYYFSYIKLGITLVKYIPQAYMNYQRHSTEGWSIGNVLLDFVGGSFSLIQMFLQSYNNDEWRLIFGDPTKFGLGILSILFDVVFMVQHYCLYRRSKYRNLTD</sequence>
<organism evidence="12 13">
    <name type="scientific">Aldrovandia affinis</name>
    <dbReference type="NCBI Taxonomy" id="143900"/>
    <lineage>
        <taxon>Eukaryota</taxon>
        <taxon>Metazoa</taxon>
        <taxon>Chordata</taxon>
        <taxon>Craniata</taxon>
        <taxon>Vertebrata</taxon>
        <taxon>Euteleostomi</taxon>
        <taxon>Actinopterygii</taxon>
        <taxon>Neopterygii</taxon>
        <taxon>Teleostei</taxon>
        <taxon>Notacanthiformes</taxon>
        <taxon>Halosauridae</taxon>
        <taxon>Aldrovandia</taxon>
    </lineage>
</organism>
<dbReference type="AlphaFoldDB" id="A0AAD7ST42"/>
<protein>
    <recommendedName>
        <fullName evidence="14">Cystinosin</fullName>
    </recommendedName>
</protein>
<evidence type="ECO:0008006" key="14">
    <source>
        <dbReference type="Google" id="ProtNLM"/>
    </source>
</evidence>
<proteinExistence type="inferred from homology"/>
<gene>
    <name evidence="12" type="ORF">AAFF_G00257040</name>
</gene>
<reference evidence="12" key="1">
    <citation type="journal article" date="2023" name="Science">
        <title>Genome structures resolve the early diversification of teleost fishes.</title>
        <authorList>
            <person name="Parey E."/>
            <person name="Louis A."/>
            <person name="Montfort J."/>
            <person name="Bouchez O."/>
            <person name="Roques C."/>
            <person name="Iampietro C."/>
            <person name="Lluch J."/>
            <person name="Castinel A."/>
            <person name="Donnadieu C."/>
            <person name="Desvignes T."/>
            <person name="Floi Bucao C."/>
            <person name="Jouanno E."/>
            <person name="Wen M."/>
            <person name="Mejri S."/>
            <person name="Dirks R."/>
            <person name="Jansen H."/>
            <person name="Henkel C."/>
            <person name="Chen W.J."/>
            <person name="Zahm M."/>
            <person name="Cabau C."/>
            <person name="Klopp C."/>
            <person name="Thompson A.W."/>
            <person name="Robinson-Rechavi M."/>
            <person name="Braasch I."/>
            <person name="Lecointre G."/>
            <person name="Bobe J."/>
            <person name="Postlethwait J.H."/>
            <person name="Berthelot C."/>
            <person name="Roest Crollius H."/>
            <person name="Guiguen Y."/>
        </authorList>
    </citation>
    <scope>NUCLEOTIDE SEQUENCE</scope>
    <source>
        <strain evidence="12">NC1722</strain>
    </source>
</reference>
<dbReference type="NCBIfam" id="TIGR00951">
    <property type="entry name" value="2A43"/>
    <property type="match status" value="1"/>
</dbReference>
<evidence type="ECO:0000256" key="11">
    <source>
        <dbReference type="SAM" id="Phobius"/>
    </source>
</evidence>
<dbReference type="FunFam" id="1.20.1280.290:FF:000022">
    <property type="entry name" value="Cystinosin homolog"/>
    <property type="match status" value="1"/>
</dbReference>
<dbReference type="PANTHER" id="PTHR13131">
    <property type="entry name" value="CYSTINOSIN"/>
    <property type="match status" value="1"/>
</dbReference>
<dbReference type="Gene3D" id="1.20.1280.290">
    <property type="match status" value="2"/>
</dbReference>
<keyword evidence="7 11" id="KW-1133">Transmembrane helix</keyword>
<accession>A0AAD7ST42</accession>
<feature type="transmembrane region" description="Helical" evidence="11">
    <location>
        <begin position="321"/>
        <end position="342"/>
    </location>
</feature>